<dbReference type="Pfam" id="PF02638">
    <property type="entry name" value="GHL10"/>
    <property type="match status" value="1"/>
</dbReference>
<keyword evidence="1" id="KW-0732">Signal</keyword>
<evidence type="ECO:0000259" key="2">
    <source>
        <dbReference type="Pfam" id="PF02638"/>
    </source>
</evidence>
<sequence length="380" mass="43657">MEIRGIWLTNTDSQVLTSKDKITEAMEFLAETGFNVVFPVVWNQGYTLYPSQIMQEAFGYKILPKFQDRDPLGELCEAAKKVGLAVIPWFEYGFACSYRQKGGKILQAKPHWAARDRDGNLLSKNGFEWMNAFDIEVQHFLSSLVLEVAKNYPIDGIQGDDRMPALPSAGGYDQNTIQAYRQVFDCDPPENPYDARWIQWRADILTNFLSRLYQNLKQVNPNLIVSLSPNIYKWCLDEYLQDSKTWLNRNLVDLIHPQVYRRDLASYKRTISYITKLEYKSAHLPRLSPGILIKIGNYRISESDLIEAIAFNRYCGVSGEVLFFYEGLRENNNALAKALGSGPYLHPAQFPSINDLEKLVQQKQSQSIFSKVINHMKDLI</sequence>
<protein>
    <submittedName>
        <fullName evidence="3">Family 10 glycosylhydrolase</fullName>
    </submittedName>
</protein>
<feature type="domain" description="Glycosyl hydrolase-like 10" evidence="2">
    <location>
        <begin position="2"/>
        <end position="303"/>
    </location>
</feature>
<gene>
    <name evidence="3" type="ORF">ABWT76_003733</name>
</gene>
<dbReference type="InterPro" id="IPR052177">
    <property type="entry name" value="Divisome_Glycosyl_Hydrolase"/>
</dbReference>
<evidence type="ECO:0000313" key="3">
    <source>
        <dbReference type="EMBL" id="XCM35079.1"/>
    </source>
</evidence>
<dbReference type="EMBL" id="CP159837">
    <property type="protein sequence ID" value="XCM35079.1"/>
    <property type="molecule type" value="Genomic_DNA"/>
</dbReference>
<name>A0AAU8J9T7_9CYAN</name>
<dbReference type="PANTHER" id="PTHR43405:SF1">
    <property type="entry name" value="GLYCOSYL HYDROLASE DIGH"/>
    <property type="match status" value="1"/>
</dbReference>
<dbReference type="RefSeq" id="WP_190877980.1">
    <property type="nucleotide sequence ID" value="NZ_CP159837.1"/>
</dbReference>
<reference evidence="3" key="1">
    <citation type="submission" date="2024-07" db="EMBL/GenBank/DDBJ databases">
        <authorList>
            <person name="Kim Y.J."/>
            <person name="Jeong J.Y."/>
        </authorList>
    </citation>
    <scope>NUCLEOTIDE SEQUENCE</scope>
    <source>
        <strain evidence="3">GIHE-MW2</strain>
    </source>
</reference>
<proteinExistence type="predicted"/>
<evidence type="ECO:0000256" key="1">
    <source>
        <dbReference type="ARBA" id="ARBA00022729"/>
    </source>
</evidence>
<dbReference type="Gene3D" id="3.20.20.80">
    <property type="entry name" value="Glycosidases"/>
    <property type="match status" value="1"/>
</dbReference>
<dbReference type="InterPro" id="IPR003790">
    <property type="entry name" value="GHL10"/>
</dbReference>
<dbReference type="PANTHER" id="PTHR43405">
    <property type="entry name" value="GLYCOSYL HYDROLASE DIGH"/>
    <property type="match status" value="1"/>
</dbReference>
<dbReference type="AlphaFoldDB" id="A0AAU8J9T7"/>
<organism evidence="3">
    <name type="scientific">Planktothricoides raciborskii GIHE-MW2</name>
    <dbReference type="NCBI Taxonomy" id="2792601"/>
    <lineage>
        <taxon>Bacteria</taxon>
        <taxon>Bacillati</taxon>
        <taxon>Cyanobacteriota</taxon>
        <taxon>Cyanophyceae</taxon>
        <taxon>Oscillatoriophycideae</taxon>
        <taxon>Oscillatoriales</taxon>
        <taxon>Oscillatoriaceae</taxon>
        <taxon>Planktothricoides</taxon>
    </lineage>
</organism>
<dbReference type="SUPFAM" id="SSF51445">
    <property type="entry name" value="(Trans)glycosidases"/>
    <property type="match status" value="1"/>
</dbReference>
<dbReference type="InterPro" id="IPR017853">
    <property type="entry name" value="GH"/>
</dbReference>
<accession>A0AAU8J9T7</accession>